<proteinExistence type="predicted"/>
<accession>D4XW81</accession>
<name>D4XW81_9BACT</name>
<keyword evidence="3" id="KW-1185">Reference proteome</keyword>
<evidence type="ECO:0000313" key="2">
    <source>
        <dbReference type="EMBL" id="EFF41398.1"/>
    </source>
</evidence>
<reference evidence="2 3" key="1">
    <citation type="submission" date="2010-03" db="EMBL/GenBank/DDBJ databases">
        <authorList>
            <person name="Glass J.I."/>
            <person name="Benders G.A."/>
            <person name="Durkin A.S."/>
            <person name="Farmerie W.G."/>
            <person name="Hlavinka K."/>
            <person name="Hostetler J."/>
            <person name="Jackson J."/>
            <person name="May M.A."/>
            <person name="Miller R.H."/>
            <person name="Paralanov V."/>
            <person name="Radune D."/>
            <person name="Szczypinski B."/>
            <person name="Brown D.R."/>
        </authorList>
    </citation>
    <scope>NUCLEOTIDE SEQUENCE [LARGE SCALE GENOMIC DNA]</scope>
    <source>
        <strain evidence="2 3">A21JP2</strain>
    </source>
</reference>
<gene>
    <name evidence="2" type="ORF">MALL_0744</name>
</gene>
<organism evidence="2 3">
    <name type="scientific">Mycoplasmopsis alligatoris A21JP2</name>
    <dbReference type="NCBI Taxonomy" id="747682"/>
    <lineage>
        <taxon>Bacteria</taxon>
        <taxon>Bacillati</taxon>
        <taxon>Mycoplasmatota</taxon>
        <taxon>Mycoplasmoidales</taxon>
        <taxon>Metamycoplasmataceae</taxon>
        <taxon>Mycoplasmopsis</taxon>
    </lineage>
</organism>
<dbReference type="Proteomes" id="UP000004757">
    <property type="component" value="Unassembled WGS sequence"/>
</dbReference>
<protein>
    <submittedName>
        <fullName evidence="2">Uncharacterized protein</fullName>
    </submittedName>
</protein>
<feature type="compositionally biased region" description="Polar residues" evidence="1">
    <location>
        <begin position="33"/>
        <end position="46"/>
    </location>
</feature>
<dbReference type="EMBL" id="ADNC01000023">
    <property type="protein sequence ID" value="EFF41398.1"/>
    <property type="molecule type" value="Genomic_DNA"/>
</dbReference>
<sequence>MHIGAFLFAKKVFSLLFLKSMHNKSTKNRGARSISSQVQKNLTKGL</sequence>
<comment type="caution">
    <text evidence="2">The sequence shown here is derived from an EMBL/GenBank/DDBJ whole genome shotgun (WGS) entry which is preliminary data.</text>
</comment>
<dbReference type="AlphaFoldDB" id="D4XW81"/>
<evidence type="ECO:0000313" key="3">
    <source>
        <dbReference type="Proteomes" id="UP000004757"/>
    </source>
</evidence>
<dbReference type="STRING" id="747682.MALL_0744"/>
<feature type="region of interest" description="Disordered" evidence="1">
    <location>
        <begin position="24"/>
        <end position="46"/>
    </location>
</feature>
<evidence type="ECO:0000256" key="1">
    <source>
        <dbReference type="SAM" id="MobiDB-lite"/>
    </source>
</evidence>